<keyword evidence="2" id="KW-0539">Nucleus</keyword>
<comment type="caution">
    <text evidence="4">The sequence shown here is derived from an EMBL/GenBank/DDBJ whole genome shotgun (WGS) entry which is preliminary data.</text>
</comment>
<sequence>MTAIVQTATDPILAGNISAPAEMTADMVELRPTSEECWESRPLQLADPFPIDYEWNIGDIMEPTILEGSLILPIQLDEVNLAQFPHAEPSWSATGQLGIEDDYSYGARNEIQRDGPPQSTMSSHRRSSICHSPADEPTHRPDGAVRRISHIAETPPKEVINLSSALSDHFFREVITLYCTWDSDSNDMRILTGNMWQSSGIIYHTIQSMAASCLAKNFPHLAAVAKRERSHAVDYLNGRVNAVVSKEERLLSLMLLGHTASWVDPHDLAQDQFRDAQIMINSCASELQKGSNWAFFEQSMDHWSMLLAFFTDKGVDSVMPPPSIGPEQPTQSQMPHPFSGISHQLVKLVTDTGRLIFRTRKRLLTLKYMTETDMDAFQYGLREARSIERSLFAYVPMDVSCMVDPCDASTTLNHFQQMDQAFQYTALLQIYRVFPDLLAERYQPWNKYEILLPQAAHEKPTRQEMDIWLTKLAMHILSILQEIPFESPTRCIQPFIFAAVSGELKYTQHLVHLSDGVSVPFPPIDHASIEVARARQFILSRLSAYGNILTVGKVQQICQLINCVWDALDAGDGDAYWVDLAYKKQLGTMMG</sequence>
<dbReference type="PANTHER" id="PTHR37534">
    <property type="entry name" value="TRANSCRIPTIONAL ACTIVATOR PROTEIN UGA3"/>
    <property type="match status" value="1"/>
</dbReference>
<dbReference type="GO" id="GO:0045944">
    <property type="term" value="P:positive regulation of transcription by RNA polymerase II"/>
    <property type="evidence" value="ECO:0007669"/>
    <property type="project" value="TreeGrafter"/>
</dbReference>
<dbReference type="GO" id="GO:0005634">
    <property type="term" value="C:nucleus"/>
    <property type="evidence" value="ECO:0007669"/>
    <property type="project" value="UniProtKB-SubCell"/>
</dbReference>
<proteinExistence type="predicted"/>
<feature type="region of interest" description="Disordered" evidence="3">
    <location>
        <begin position="108"/>
        <end position="142"/>
    </location>
</feature>
<dbReference type="Proteomes" id="UP000736672">
    <property type="component" value="Unassembled WGS sequence"/>
</dbReference>
<evidence type="ECO:0000256" key="1">
    <source>
        <dbReference type="ARBA" id="ARBA00004123"/>
    </source>
</evidence>
<dbReference type="Pfam" id="PF11951">
    <property type="entry name" value="Fungal_trans_2"/>
    <property type="match status" value="1"/>
</dbReference>
<feature type="compositionally biased region" description="Basic and acidic residues" evidence="3">
    <location>
        <begin position="133"/>
        <end position="142"/>
    </location>
</feature>
<dbReference type="EMBL" id="JAGTJS010000005">
    <property type="protein sequence ID" value="KAH7268939.1"/>
    <property type="molecule type" value="Genomic_DNA"/>
</dbReference>
<dbReference type="AlphaFoldDB" id="A0A9P9KUY6"/>
<accession>A0A9P9KUY6</accession>
<protein>
    <submittedName>
        <fullName evidence="4">Uncharacterized protein</fullName>
    </submittedName>
</protein>
<keyword evidence="5" id="KW-1185">Reference proteome</keyword>
<dbReference type="PANTHER" id="PTHR37534:SF11">
    <property type="entry name" value="ZN(II)2CYS6 TRANSCRIPTION FACTOR (EUROFUNG)"/>
    <property type="match status" value="1"/>
</dbReference>
<dbReference type="OrthoDB" id="4835445at2759"/>
<evidence type="ECO:0000313" key="4">
    <source>
        <dbReference type="EMBL" id="KAH7268939.1"/>
    </source>
</evidence>
<organism evidence="4 5">
    <name type="scientific">Fusarium solani</name>
    <name type="common">Filamentous fungus</name>
    <dbReference type="NCBI Taxonomy" id="169388"/>
    <lineage>
        <taxon>Eukaryota</taxon>
        <taxon>Fungi</taxon>
        <taxon>Dikarya</taxon>
        <taxon>Ascomycota</taxon>
        <taxon>Pezizomycotina</taxon>
        <taxon>Sordariomycetes</taxon>
        <taxon>Hypocreomycetidae</taxon>
        <taxon>Hypocreales</taxon>
        <taxon>Nectriaceae</taxon>
        <taxon>Fusarium</taxon>
        <taxon>Fusarium solani species complex</taxon>
    </lineage>
</organism>
<gene>
    <name evidence="4" type="ORF">B0J15DRAFT_487209</name>
</gene>
<dbReference type="GO" id="GO:0003700">
    <property type="term" value="F:DNA-binding transcription factor activity"/>
    <property type="evidence" value="ECO:0007669"/>
    <property type="project" value="TreeGrafter"/>
</dbReference>
<dbReference type="InterPro" id="IPR021858">
    <property type="entry name" value="Fun_TF"/>
</dbReference>
<comment type="subcellular location">
    <subcellularLocation>
        <location evidence="1">Nucleus</location>
    </subcellularLocation>
</comment>
<evidence type="ECO:0000256" key="2">
    <source>
        <dbReference type="ARBA" id="ARBA00023242"/>
    </source>
</evidence>
<evidence type="ECO:0000256" key="3">
    <source>
        <dbReference type="SAM" id="MobiDB-lite"/>
    </source>
</evidence>
<dbReference type="GO" id="GO:0000976">
    <property type="term" value="F:transcription cis-regulatory region binding"/>
    <property type="evidence" value="ECO:0007669"/>
    <property type="project" value="TreeGrafter"/>
</dbReference>
<reference evidence="4" key="1">
    <citation type="journal article" date="2021" name="Nat. Commun.">
        <title>Genetic determinants of endophytism in the Arabidopsis root mycobiome.</title>
        <authorList>
            <person name="Mesny F."/>
            <person name="Miyauchi S."/>
            <person name="Thiergart T."/>
            <person name="Pickel B."/>
            <person name="Atanasova L."/>
            <person name="Karlsson M."/>
            <person name="Huettel B."/>
            <person name="Barry K.W."/>
            <person name="Haridas S."/>
            <person name="Chen C."/>
            <person name="Bauer D."/>
            <person name="Andreopoulos W."/>
            <person name="Pangilinan J."/>
            <person name="LaButti K."/>
            <person name="Riley R."/>
            <person name="Lipzen A."/>
            <person name="Clum A."/>
            <person name="Drula E."/>
            <person name="Henrissat B."/>
            <person name="Kohler A."/>
            <person name="Grigoriev I.V."/>
            <person name="Martin F.M."/>
            <person name="Hacquard S."/>
        </authorList>
    </citation>
    <scope>NUCLEOTIDE SEQUENCE</scope>
    <source>
        <strain evidence="4">FSSC 5 MPI-SDFR-AT-0091</strain>
    </source>
</reference>
<name>A0A9P9KUY6_FUSSL</name>
<evidence type="ECO:0000313" key="5">
    <source>
        <dbReference type="Proteomes" id="UP000736672"/>
    </source>
</evidence>